<feature type="binding site" evidence="6">
    <location>
        <begin position="299"/>
        <end position="301"/>
    </location>
    <ligand>
        <name>substrate</name>
    </ligand>
</feature>
<evidence type="ECO:0000256" key="4">
    <source>
        <dbReference type="PIRNR" id="PIRNR038994"/>
    </source>
</evidence>
<evidence type="ECO:0000256" key="5">
    <source>
        <dbReference type="PIRSR" id="PIRSR038994-1"/>
    </source>
</evidence>
<feature type="binding site" evidence="7">
    <location>
        <position position="188"/>
    </location>
    <ligand>
        <name>Zn(2+)</name>
        <dbReference type="ChEBI" id="CHEBI:29105"/>
    </ligand>
</feature>
<dbReference type="Gene3D" id="3.20.20.140">
    <property type="entry name" value="Metal-dependent hydrolases"/>
    <property type="match status" value="1"/>
</dbReference>
<dbReference type="STRING" id="1508389.SAMN05444003_3246"/>
<dbReference type="PANTHER" id="PTHR11113">
    <property type="entry name" value="N-ACETYLGLUCOSAMINE-6-PHOSPHATE DEACETYLASE"/>
    <property type="match status" value="1"/>
</dbReference>
<feature type="binding site" evidence="6">
    <location>
        <begin position="212"/>
        <end position="213"/>
    </location>
    <ligand>
        <name>substrate</name>
    </ligand>
</feature>
<dbReference type="InterPro" id="IPR003764">
    <property type="entry name" value="GlcNAc_6-P_deAcase"/>
</dbReference>
<evidence type="ECO:0000313" key="9">
    <source>
        <dbReference type="Proteomes" id="UP000184074"/>
    </source>
</evidence>
<evidence type="ECO:0000313" key="8">
    <source>
        <dbReference type="EMBL" id="SHH45900.1"/>
    </source>
</evidence>
<evidence type="ECO:0000256" key="2">
    <source>
        <dbReference type="ARBA" id="ARBA00022723"/>
    </source>
</evidence>
<keyword evidence="2 7" id="KW-0479">Metal-binding</keyword>
<dbReference type="GO" id="GO:0008448">
    <property type="term" value="F:N-acetylglucosamine-6-phosphate deacetylase activity"/>
    <property type="evidence" value="ECO:0007669"/>
    <property type="project" value="InterPro"/>
</dbReference>
<dbReference type="GO" id="GO:0006046">
    <property type="term" value="P:N-acetylglucosamine catabolic process"/>
    <property type="evidence" value="ECO:0007669"/>
    <property type="project" value="TreeGrafter"/>
</dbReference>
<keyword evidence="9" id="KW-1185">Reference proteome</keyword>
<gene>
    <name evidence="8" type="ORF">SAMN05444003_3246</name>
</gene>
<feature type="binding site" evidence="7">
    <location>
        <position position="209"/>
    </location>
    <ligand>
        <name>Zn(2+)</name>
        <dbReference type="ChEBI" id="CHEBI:29105"/>
    </ligand>
</feature>
<comment type="cofactor">
    <cofactor evidence="7">
        <name>a divalent metal cation</name>
        <dbReference type="ChEBI" id="CHEBI:60240"/>
    </cofactor>
    <text evidence="7">Binds 1 divalent metal cation per subunit.</text>
</comment>
<dbReference type="RefSeq" id="WP_072902907.1">
    <property type="nucleotide sequence ID" value="NZ_FQXB01000008.1"/>
</dbReference>
<dbReference type="InterPro" id="IPR011059">
    <property type="entry name" value="Metal-dep_hydrolase_composite"/>
</dbReference>
<feature type="active site" description="Proton donor/acceptor" evidence="5">
    <location>
        <position position="267"/>
    </location>
</feature>
<comment type="similarity">
    <text evidence="1 4">Belongs to the metallo-dependent hydrolases superfamily. NagA family.</text>
</comment>
<evidence type="ECO:0000256" key="6">
    <source>
        <dbReference type="PIRSR" id="PIRSR038994-2"/>
    </source>
</evidence>
<dbReference type="SUPFAM" id="SSF51556">
    <property type="entry name" value="Metallo-dependent hydrolases"/>
    <property type="match status" value="1"/>
</dbReference>
<keyword evidence="3 4" id="KW-0378">Hydrolase</keyword>
<reference evidence="8 9" key="1">
    <citation type="submission" date="2016-11" db="EMBL/GenBank/DDBJ databases">
        <authorList>
            <person name="Jaros S."/>
            <person name="Januszkiewicz K."/>
            <person name="Wedrychowicz H."/>
        </authorList>
    </citation>
    <scope>NUCLEOTIDE SEQUENCE [LARGE SCALE GENOMIC DNA]</scope>
    <source>
        <strain evidence="8 9">DSM 28715</strain>
    </source>
</reference>
<dbReference type="GO" id="GO:0046872">
    <property type="term" value="F:metal ion binding"/>
    <property type="evidence" value="ECO:0007669"/>
    <property type="project" value="UniProtKB-KW"/>
</dbReference>
<evidence type="ECO:0000256" key="7">
    <source>
        <dbReference type="PIRSR" id="PIRSR038994-3"/>
    </source>
</evidence>
<organism evidence="8 9">
    <name type="scientific">Cognatiyoonia sediminum</name>
    <dbReference type="NCBI Taxonomy" id="1508389"/>
    <lineage>
        <taxon>Bacteria</taxon>
        <taxon>Pseudomonadati</taxon>
        <taxon>Pseudomonadota</taxon>
        <taxon>Alphaproteobacteria</taxon>
        <taxon>Rhodobacterales</taxon>
        <taxon>Paracoccaceae</taxon>
        <taxon>Cognatiyoonia</taxon>
    </lineage>
</organism>
<accession>A0A1M5T5N3</accession>
<dbReference type="PIRSF" id="PIRSF038994">
    <property type="entry name" value="NagA"/>
    <property type="match status" value="1"/>
</dbReference>
<feature type="binding site" evidence="6">
    <location>
        <position position="133"/>
    </location>
    <ligand>
        <name>substrate</name>
    </ligand>
</feature>
<dbReference type="OrthoDB" id="9776488at2"/>
<dbReference type="Proteomes" id="UP000184074">
    <property type="component" value="Unassembled WGS sequence"/>
</dbReference>
<dbReference type="EMBL" id="FQXB01000008">
    <property type="protein sequence ID" value="SHH45900.1"/>
    <property type="molecule type" value="Genomic_DNA"/>
</dbReference>
<evidence type="ECO:0000256" key="3">
    <source>
        <dbReference type="ARBA" id="ARBA00022801"/>
    </source>
</evidence>
<name>A0A1M5T5N3_9RHOB</name>
<protein>
    <submittedName>
        <fullName evidence="8">N-acetylglucosamine 6-phosphate deacetylase</fullName>
    </submittedName>
</protein>
<proteinExistence type="inferred from homology"/>
<feature type="binding site" evidence="6">
    <location>
        <position position="243"/>
    </location>
    <ligand>
        <name>substrate</name>
    </ligand>
</feature>
<dbReference type="PANTHER" id="PTHR11113:SF14">
    <property type="entry name" value="N-ACETYLGLUCOSAMINE-6-PHOSPHATE DEACETYLASE"/>
    <property type="match status" value="1"/>
</dbReference>
<sequence>MNTRWITFQHVFDGERVHDSASVRIEDGHIAELDFGVRTDLSHSGYLVPGYLDLQVNGGGGVQLNATPTVDAMAQIAEAHRCFGTVGILPTVITDAPEVLEKAATAALSAKGRTGILGIHIEGPHLSRNRRGTHKSDFIRRFAPRTLEIVENLRAAGVTVMITVAPEEMDFADIAKLSAMGAIVSVGHTDASADQIETAVAAGACCATHLFNAMSPMTSREPGAVGAVLHSGIHFGIICDGFHVDDRMISLALRAGSNPDAAFLVSDSMATVGGPDCFELYGQVVRLENGRLINGEGNLAGAHITQAQGVKRLVQEIGVPHERAFKMATTVPATVIGRPDLATLVGRSICDVLVLNETLDVTDNAVLAPQFDAAE</sequence>
<keyword evidence="4" id="KW-0119">Carbohydrate metabolism</keyword>
<dbReference type="AlphaFoldDB" id="A0A1M5T5N3"/>
<evidence type="ECO:0000256" key="1">
    <source>
        <dbReference type="ARBA" id="ARBA00010716"/>
    </source>
</evidence>
<feature type="binding site" evidence="6">
    <location>
        <position position="220"/>
    </location>
    <ligand>
        <name>substrate</name>
    </ligand>
</feature>
<dbReference type="InterPro" id="IPR032466">
    <property type="entry name" value="Metal_Hydrolase"/>
</dbReference>
<feature type="binding site" evidence="7">
    <location>
        <position position="122"/>
    </location>
    <ligand>
        <name>Zn(2+)</name>
        <dbReference type="ChEBI" id="CHEBI:29105"/>
    </ligand>
</feature>
<dbReference type="Gene3D" id="2.30.40.10">
    <property type="entry name" value="Urease, subunit C, domain 1"/>
    <property type="match status" value="1"/>
</dbReference>